<sequence length="315" mass="34864">MYYVAFWSGHVEQQQPSGGLGLLFLPFPRETQFCRNGLVQPARARYANNSIAAQFVAVSTRCMQPPAALRSRVTRDLFPAMNGILQQRASRVFRASRPDARSASPERFQRGGKKNGRPAPTPPPPAFSSSAPPRYRHPRPTSLERQRRQRREKYARPSPLPRGLVVGRSARSTEPGLVTLRLLGGPGPALTGRDARRDDERSTREGPIHSSRTLRRGFPSPGGWSARPAGAGEEEKKLSNLLSTHSSLCLLLARRQTWDGTGLGAERPRRRDLQRRSLRVVVWCGRILAGLAPQTNVDGSAWTSGSFVCLVGMRF</sequence>
<dbReference type="EMBL" id="MU853417">
    <property type="protein sequence ID" value="KAK4132619.1"/>
    <property type="molecule type" value="Genomic_DNA"/>
</dbReference>
<reference evidence="2" key="2">
    <citation type="submission" date="2023-05" db="EMBL/GenBank/DDBJ databases">
        <authorList>
            <consortium name="Lawrence Berkeley National Laboratory"/>
            <person name="Steindorff A."/>
            <person name="Hensen N."/>
            <person name="Bonometti L."/>
            <person name="Westerberg I."/>
            <person name="Brannstrom I.O."/>
            <person name="Guillou S."/>
            <person name="Cros-Aarteil S."/>
            <person name="Calhoun S."/>
            <person name="Haridas S."/>
            <person name="Kuo A."/>
            <person name="Mondo S."/>
            <person name="Pangilinan J."/>
            <person name="Riley R."/>
            <person name="Labutti K."/>
            <person name="Andreopoulos B."/>
            <person name="Lipzen A."/>
            <person name="Chen C."/>
            <person name="Yanf M."/>
            <person name="Daum C."/>
            <person name="Ng V."/>
            <person name="Clum A."/>
            <person name="Ohm R."/>
            <person name="Martin F."/>
            <person name="Silar P."/>
            <person name="Natvig D."/>
            <person name="Lalanne C."/>
            <person name="Gautier V."/>
            <person name="Ament-Velasquez S.L."/>
            <person name="Kruys A."/>
            <person name="Hutchinson M.I."/>
            <person name="Powell A.J."/>
            <person name="Barry K."/>
            <person name="Miller A.N."/>
            <person name="Grigoriev I.V."/>
            <person name="Debuchy R."/>
            <person name="Gladieux P."/>
            <person name="Thoren M.H."/>
            <person name="Johannesson H."/>
        </authorList>
    </citation>
    <scope>NUCLEOTIDE SEQUENCE</scope>
    <source>
        <strain evidence="2">CBS 123565</strain>
    </source>
</reference>
<protein>
    <submittedName>
        <fullName evidence="2">Uncharacterized protein</fullName>
    </submittedName>
</protein>
<organism evidence="2 3">
    <name type="scientific">Trichocladium antarcticum</name>
    <dbReference type="NCBI Taxonomy" id="1450529"/>
    <lineage>
        <taxon>Eukaryota</taxon>
        <taxon>Fungi</taxon>
        <taxon>Dikarya</taxon>
        <taxon>Ascomycota</taxon>
        <taxon>Pezizomycotina</taxon>
        <taxon>Sordariomycetes</taxon>
        <taxon>Sordariomycetidae</taxon>
        <taxon>Sordariales</taxon>
        <taxon>Chaetomiaceae</taxon>
        <taxon>Trichocladium</taxon>
    </lineage>
</organism>
<comment type="caution">
    <text evidence="2">The sequence shown here is derived from an EMBL/GenBank/DDBJ whole genome shotgun (WGS) entry which is preliminary data.</text>
</comment>
<reference evidence="2" key="1">
    <citation type="journal article" date="2023" name="Mol. Phylogenet. Evol.">
        <title>Genome-scale phylogeny and comparative genomics of the fungal order Sordariales.</title>
        <authorList>
            <person name="Hensen N."/>
            <person name="Bonometti L."/>
            <person name="Westerberg I."/>
            <person name="Brannstrom I.O."/>
            <person name="Guillou S."/>
            <person name="Cros-Aarteil S."/>
            <person name="Calhoun S."/>
            <person name="Haridas S."/>
            <person name="Kuo A."/>
            <person name="Mondo S."/>
            <person name="Pangilinan J."/>
            <person name="Riley R."/>
            <person name="LaButti K."/>
            <person name="Andreopoulos B."/>
            <person name="Lipzen A."/>
            <person name="Chen C."/>
            <person name="Yan M."/>
            <person name="Daum C."/>
            <person name="Ng V."/>
            <person name="Clum A."/>
            <person name="Steindorff A."/>
            <person name="Ohm R.A."/>
            <person name="Martin F."/>
            <person name="Silar P."/>
            <person name="Natvig D.O."/>
            <person name="Lalanne C."/>
            <person name="Gautier V."/>
            <person name="Ament-Velasquez S.L."/>
            <person name="Kruys A."/>
            <person name="Hutchinson M.I."/>
            <person name="Powell A.J."/>
            <person name="Barry K."/>
            <person name="Miller A.N."/>
            <person name="Grigoriev I.V."/>
            <person name="Debuchy R."/>
            <person name="Gladieux P."/>
            <person name="Hiltunen Thoren M."/>
            <person name="Johannesson H."/>
        </authorList>
    </citation>
    <scope>NUCLEOTIDE SEQUENCE</scope>
    <source>
        <strain evidence="2">CBS 123565</strain>
    </source>
</reference>
<feature type="region of interest" description="Disordered" evidence="1">
    <location>
        <begin position="89"/>
        <end position="237"/>
    </location>
</feature>
<evidence type="ECO:0000256" key="1">
    <source>
        <dbReference type="SAM" id="MobiDB-lite"/>
    </source>
</evidence>
<proteinExistence type="predicted"/>
<accession>A0AAN6UH09</accession>
<evidence type="ECO:0000313" key="2">
    <source>
        <dbReference type="EMBL" id="KAK4132619.1"/>
    </source>
</evidence>
<keyword evidence="3" id="KW-1185">Reference proteome</keyword>
<feature type="compositionally biased region" description="Basic and acidic residues" evidence="1">
    <location>
        <begin position="193"/>
        <end position="207"/>
    </location>
</feature>
<dbReference type="AlphaFoldDB" id="A0AAN6UH09"/>
<gene>
    <name evidence="2" type="ORF">BT67DRAFT_82941</name>
</gene>
<name>A0AAN6UH09_9PEZI</name>
<evidence type="ECO:0000313" key="3">
    <source>
        <dbReference type="Proteomes" id="UP001304895"/>
    </source>
</evidence>
<dbReference type="Proteomes" id="UP001304895">
    <property type="component" value="Unassembled WGS sequence"/>
</dbReference>